<evidence type="ECO:0000256" key="6">
    <source>
        <dbReference type="ARBA" id="ARBA00023136"/>
    </source>
</evidence>
<keyword evidence="3" id="KW-0813">Transport</keyword>
<protein>
    <submittedName>
        <fullName evidence="10">Outer membrane efflux protein</fullName>
    </submittedName>
</protein>
<dbReference type="GO" id="GO:0015288">
    <property type="term" value="F:porin activity"/>
    <property type="evidence" value="ECO:0007669"/>
    <property type="project" value="TreeGrafter"/>
</dbReference>
<evidence type="ECO:0000313" key="10">
    <source>
        <dbReference type="EMBL" id="AKF07114.1"/>
    </source>
</evidence>
<evidence type="ECO:0000256" key="4">
    <source>
        <dbReference type="ARBA" id="ARBA00022452"/>
    </source>
</evidence>
<evidence type="ECO:0000256" key="9">
    <source>
        <dbReference type="SAM" id="SignalP"/>
    </source>
</evidence>
<organism evidence="10 11">
    <name type="scientific">Sandaracinus amylolyticus</name>
    <dbReference type="NCBI Taxonomy" id="927083"/>
    <lineage>
        <taxon>Bacteria</taxon>
        <taxon>Pseudomonadati</taxon>
        <taxon>Myxococcota</taxon>
        <taxon>Polyangia</taxon>
        <taxon>Polyangiales</taxon>
        <taxon>Sandaracinaceae</taxon>
        <taxon>Sandaracinus</taxon>
    </lineage>
</organism>
<feature type="compositionally biased region" description="Low complexity" evidence="8">
    <location>
        <begin position="28"/>
        <end position="40"/>
    </location>
</feature>
<dbReference type="PANTHER" id="PTHR30026">
    <property type="entry name" value="OUTER MEMBRANE PROTEIN TOLC"/>
    <property type="match status" value="1"/>
</dbReference>
<reference evidence="10 11" key="1">
    <citation type="submission" date="2015-03" db="EMBL/GenBank/DDBJ databases">
        <title>Genome assembly of Sandaracinus amylolyticus DSM 53668.</title>
        <authorList>
            <person name="Sharma G."/>
            <person name="Subramanian S."/>
        </authorList>
    </citation>
    <scope>NUCLEOTIDE SEQUENCE [LARGE SCALE GENOMIC DNA]</scope>
    <source>
        <strain evidence="10 11">DSM 53668</strain>
    </source>
</reference>
<evidence type="ECO:0000256" key="7">
    <source>
        <dbReference type="ARBA" id="ARBA00023237"/>
    </source>
</evidence>
<sequence length="523" mass="55959">MTFRAALSSVVLASSVLAPAMLVSAQDATTPPATTSDSATLQTSAATTPAEAEIIDVEAFLRGEGRGITAEDAARRAVETGPSIESVRAQLSAARAGADRAMIAFFPRLSVEGRYTRLSPISQPNLFGGENTDELLDAAEQLAMGVDDPEARLLWQGQIMAQREQASFTFPVLLDNWSFGGSLTVPVTDIFLQIWPSYEAAQGAVRAQRHQVYAQSSEVAQNARETFYAFARARGGLAVARAAVAAAELQAQLIEAMVRAGTSAQVDFVRVQAQVATARVAALRAEAAVLTSATALRTVMHVDPDEELAIAEDLLAPLPPVTGEREALVAAAYDQRSEVRALRELAGARGRQVDAAEGSRWPHLVLAGNLTTANPNQRIFPLTQEFQTTWDVSVVVSWSPNDFFVGEVAASEARAARSQVEADLRTLEDGIRIQVTQAYESLRAARAAIEAARAGVEAADETLRVRQEQYRAGATVVTELVLAVNERARAQLDLVSAALDARVAYSQLLRATGADENYQEAVE</sequence>
<keyword evidence="6" id="KW-0472">Membrane</keyword>
<dbReference type="STRING" id="927083.DB32_004263"/>
<dbReference type="GO" id="GO:1990281">
    <property type="term" value="C:efflux pump complex"/>
    <property type="evidence" value="ECO:0007669"/>
    <property type="project" value="TreeGrafter"/>
</dbReference>
<evidence type="ECO:0000256" key="3">
    <source>
        <dbReference type="ARBA" id="ARBA00022448"/>
    </source>
</evidence>
<name>A0A0F6SFK7_9BACT</name>
<evidence type="ECO:0000256" key="5">
    <source>
        <dbReference type="ARBA" id="ARBA00022692"/>
    </source>
</evidence>
<dbReference type="Gene3D" id="1.20.1600.10">
    <property type="entry name" value="Outer membrane efflux proteins (OEP)"/>
    <property type="match status" value="1"/>
</dbReference>
<keyword evidence="4" id="KW-1134">Transmembrane beta strand</keyword>
<dbReference type="GO" id="GO:0009279">
    <property type="term" value="C:cell outer membrane"/>
    <property type="evidence" value="ECO:0007669"/>
    <property type="project" value="UniProtKB-SubCell"/>
</dbReference>
<evidence type="ECO:0000313" key="11">
    <source>
        <dbReference type="Proteomes" id="UP000034883"/>
    </source>
</evidence>
<dbReference type="InterPro" id="IPR003423">
    <property type="entry name" value="OMP_efflux"/>
</dbReference>
<keyword evidence="11" id="KW-1185">Reference proteome</keyword>
<evidence type="ECO:0000256" key="8">
    <source>
        <dbReference type="SAM" id="MobiDB-lite"/>
    </source>
</evidence>
<keyword evidence="9" id="KW-0732">Signal</keyword>
<dbReference type="InterPro" id="IPR051906">
    <property type="entry name" value="TolC-like"/>
</dbReference>
<feature type="region of interest" description="Disordered" evidence="8">
    <location>
        <begin position="28"/>
        <end position="47"/>
    </location>
</feature>
<dbReference type="AlphaFoldDB" id="A0A0F6SFK7"/>
<feature type="signal peptide" evidence="9">
    <location>
        <begin position="1"/>
        <end position="20"/>
    </location>
</feature>
<comment type="similarity">
    <text evidence="2">Belongs to the outer membrane factor (OMF) (TC 1.B.17) family.</text>
</comment>
<proteinExistence type="inferred from homology"/>
<dbReference type="KEGG" id="samy:DB32_004263"/>
<keyword evidence="5" id="KW-0812">Transmembrane</keyword>
<dbReference type="SUPFAM" id="SSF56954">
    <property type="entry name" value="Outer membrane efflux proteins (OEP)"/>
    <property type="match status" value="1"/>
</dbReference>
<dbReference type="PANTHER" id="PTHR30026:SF20">
    <property type="entry name" value="OUTER MEMBRANE PROTEIN TOLC"/>
    <property type="match status" value="1"/>
</dbReference>
<evidence type="ECO:0000256" key="1">
    <source>
        <dbReference type="ARBA" id="ARBA00004442"/>
    </source>
</evidence>
<dbReference type="Pfam" id="PF02321">
    <property type="entry name" value="OEP"/>
    <property type="match status" value="2"/>
</dbReference>
<dbReference type="EMBL" id="CP011125">
    <property type="protein sequence ID" value="AKF07114.1"/>
    <property type="molecule type" value="Genomic_DNA"/>
</dbReference>
<gene>
    <name evidence="10" type="ORF">DB32_004263</name>
</gene>
<feature type="chain" id="PRO_5002509993" evidence="9">
    <location>
        <begin position="21"/>
        <end position="523"/>
    </location>
</feature>
<dbReference type="GO" id="GO:0015562">
    <property type="term" value="F:efflux transmembrane transporter activity"/>
    <property type="evidence" value="ECO:0007669"/>
    <property type="project" value="InterPro"/>
</dbReference>
<dbReference type="Proteomes" id="UP000034883">
    <property type="component" value="Chromosome"/>
</dbReference>
<comment type="subcellular location">
    <subcellularLocation>
        <location evidence="1">Cell outer membrane</location>
    </subcellularLocation>
</comment>
<evidence type="ECO:0000256" key="2">
    <source>
        <dbReference type="ARBA" id="ARBA00007613"/>
    </source>
</evidence>
<keyword evidence="7" id="KW-0998">Cell outer membrane</keyword>
<accession>A0A0F6SFK7</accession>